<dbReference type="GO" id="GO:0005506">
    <property type="term" value="F:iron ion binding"/>
    <property type="evidence" value="ECO:0007669"/>
    <property type="project" value="InterPro"/>
</dbReference>
<reference evidence="8 9" key="1">
    <citation type="submission" date="2019-09" db="EMBL/GenBank/DDBJ databases">
        <title>Actinomadura physcomitrii sp. nov., a novel actinomycete isolated from moss [Physcomitrium sphaericum (Ludw) Fuernr].</title>
        <authorList>
            <person name="Zhuang X."/>
            <person name="Liu C."/>
        </authorList>
    </citation>
    <scope>NUCLEOTIDE SEQUENCE [LARGE SCALE GENOMIC DNA]</scope>
    <source>
        <strain evidence="8 9">HMC1</strain>
    </source>
</reference>
<evidence type="ECO:0000256" key="5">
    <source>
        <dbReference type="ARBA" id="ARBA00023004"/>
    </source>
</evidence>
<evidence type="ECO:0000313" key="8">
    <source>
        <dbReference type="EMBL" id="KAB2348446.1"/>
    </source>
</evidence>
<keyword evidence="2 7" id="KW-0349">Heme</keyword>
<evidence type="ECO:0000256" key="3">
    <source>
        <dbReference type="ARBA" id="ARBA00022723"/>
    </source>
</evidence>
<proteinExistence type="inferred from homology"/>
<keyword evidence="3 7" id="KW-0479">Metal-binding</keyword>
<evidence type="ECO:0000256" key="2">
    <source>
        <dbReference type="ARBA" id="ARBA00022617"/>
    </source>
</evidence>
<evidence type="ECO:0000313" key="9">
    <source>
        <dbReference type="Proteomes" id="UP000468735"/>
    </source>
</evidence>
<organism evidence="8 9">
    <name type="scientific">Actinomadura rudentiformis</name>
    <dbReference type="NCBI Taxonomy" id="359158"/>
    <lineage>
        <taxon>Bacteria</taxon>
        <taxon>Bacillati</taxon>
        <taxon>Actinomycetota</taxon>
        <taxon>Actinomycetes</taxon>
        <taxon>Streptosporangiales</taxon>
        <taxon>Thermomonosporaceae</taxon>
        <taxon>Actinomadura</taxon>
    </lineage>
</organism>
<dbReference type="Pfam" id="PF00067">
    <property type="entry name" value="p450"/>
    <property type="match status" value="1"/>
</dbReference>
<dbReference type="PANTHER" id="PTHR46696">
    <property type="entry name" value="P450, PUTATIVE (EUROFUNG)-RELATED"/>
    <property type="match status" value="1"/>
</dbReference>
<evidence type="ECO:0000256" key="7">
    <source>
        <dbReference type="RuleBase" id="RU000461"/>
    </source>
</evidence>
<dbReference type="EMBL" id="WBMT01000007">
    <property type="protein sequence ID" value="KAB2348446.1"/>
    <property type="molecule type" value="Genomic_DNA"/>
</dbReference>
<keyword evidence="5 7" id="KW-0408">Iron</keyword>
<dbReference type="GO" id="GO:0020037">
    <property type="term" value="F:heme binding"/>
    <property type="evidence" value="ECO:0007669"/>
    <property type="project" value="InterPro"/>
</dbReference>
<dbReference type="InterPro" id="IPR017972">
    <property type="entry name" value="Cyt_P450_CS"/>
</dbReference>
<dbReference type="PRINTS" id="PR00359">
    <property type="entry name" value="BP450"/>
</dbReference>
<dbReference type="GO" id="GO:0008395">
    <property type="term" value="F:steroid hydroxylase activity"/>
    <property type="evidence" value="ECO:0007669"/>
    <property type="project" value="TreeGrafter"/>
</dbReference>
<dbReference type="CDD" id="cd11033">
    <property type="entry name" value="CYP142-like"/>
    <property type="match status" value="1"/>
</dbReference>
<dbReference type="SUPFAM" id="SSF48264">
    <property type="entry name" value="Cytochrome P450"/>
    <property type="match status" value="1"/>
</dbReference>
<dbReference type="PRINTS" id="PR00385">
    <property type="entry name" value="P450"/>
</dbReference>
<accession>A0A6H9Z2E6</accession>
<sequence length="409" mass="45203">MTHDIDLTDLDRFAGGFPYEVFERLRRQAPVWWHPPTENTPDGEGFWVVSRYHDVVAAGTDAATFSSQGTTVRSGGGTLIEDLPDGAAPGILLNMLDQPRHTSFRKMLQPSVARQTLARIESDLRNRAAAIVERAVARSECDFLVDVAAELPLQAVAQLLGVPQEDRHRLLGWANATLDYSDRDLGQSSALSEQAAVEMFSYGGQLLRHKRESPGEDLMSIAATGTLDGEPLSDLEQQMLFNLLIAAGSETTRNAIAGGMLALAEQPQTWRELQSDRGPLGSAIEEMLRWSSPTPYNRRTATTDCLLGGQQIRRGEKVTLWWASANRDPEVFTDPDTFDIHRTPNPHVAFGRGIHFCLGAALARMEMRVLFEALLDRVDAAVVLGPAEHIRSNKHTGIRHLPMRLQGRQ</sequence>
<dbReference type="OrthoDB" id="5241086at2"/>
<comment type="similarity">
    <text evidence="1 7">Belongs to the cytochrome P450 family.</text>
</comment>
<dbReference type="FunFam" id="1.10.630.10:FF:000018">
    <property type="entry name" value="Cytochrome P450 monooxygenase"/>
    <property type="match status" value="1"/>
</dbReference>
<dbReference type="PROSITE" id="PS00086">
    <property type="entry name" value="CYTOCHROME_P450"/>
    <property type="match status" value="1"/>
</dbReference>
<dbReference type="RefSeq" id="WP_151561174.1">
    <property type="nucleotide sequence ID" value="NZ_WBMT01000007.1"/>
</dbReference>
<dbReference type="Gene3D" id="1.10.630.10">
    <property type="entry name" value="Cytochrome P450"/>
    <property type="match status" value="1"/>
</dbReference>
<dbReference type="AlphaFoldDB" id="A0A6H9Z2E6"/>
<evidence type="ECO:0000256" key="4">
    <source>
        <dbReference type="ARBA" id="ARBA00023002"/>
    </source>
</evidence>
<evidence type="ECO:0000256" key="6">
    <source>
        <dbReference type="ARBA" id="ARBA00023033"/>
    </source>
</evidence>
<comment type="caution">
    <text evidence="8">The sequence shown here is derived from an EMBL/GenBank/DDBJ whole genome shotgun (WGS) entry which is preliminary data.</text>
</comment>
<keyword evidence="9" id="KW-1185">Reference proteome</keyword>
<dbReference type="GO" id="GO:0036199">
    <property type="term" value="F:cholest-4-en-3-one 26-monooxygenase activity"/>
    <property type="evidence" value="ECO:0007669"/>
    <property type="project" value="TreeGrafter"/>
</dbReference>
<dbReference type="InterPro" id="IPR036396">
    <property type="entry name" value="Cyt_P450_sf"/>
</dbReference>
<keyword evidence="4 7" id="KW-0560">Oxidoreductase</keyword>
<evidence type="ECO:0000256" key="1">
    <source>
        <dbReference type="ARBA" id="ARBA00010617"/>
    </source>
</evidence>
<protein>
    <submittedName>
        <fullName evidence="8">Cytochrome P450</fullName>
    </submittedName>
</protein>
<dbReference type="InterPro" id="IPR001128">
    <property type="entry name" value="Cyt_P450"/>
</dbReference>
<dbReference type="InterPro" id="IPR002397">
    <property type="entry name" value="Cyt_P450_B"/>
</dbReference>
<keyword evidence="6 7" id="KW-0503">Monooxygenase</keyword>
<dbReference type="Proteomes" id="UP000468735">
    <property type="component" value="Unassembled WGS sequence"/>
</dbReference>
<name>A0A6H9Z2E6_9ACTN</name>
<dbReference type="GO" id="GO:0006707">
    <property type="term" value="P:cholesterol catabolic process"/>
    <property type="evidence" value="ECO:0007669"/>
    <property type="project" value="TreeGrafter"/>
</dbReference>
<gene>
    <name evidence="8" type="ORF">F8566_16815</name>
</gene>
<dbReference type="PANTHER" id="PTHR46696:SF4">
    <property type="entry name" value="BIOTIN BIOSYNTHESIS CYTOCHROME P450"/>
    <property type="match status" value="1"/>
</dbReference>